<dbReference type="RefSeq" id="WP_099095716.1">
    <property type="nucleotide sequence ID" value="NZ_PDNU01000019.1"/>
</dbReference>
<feature type="transmembrane region" description="Helical" evidence="1">
    <location>
        <begin position="49"/>
        <end position="67"/>
    </location>
</feature>
<dbReference type="OrthoDB" id="7264282at2"/>
<name>A0A2C7A9T7_9PROT</name>
<feature type="transmembrane region" description="Helical" evidence="1">
    <location>
        <begin position="95"/>
        <end position="119"/>
    </location>
</feature>
<accession>A0A2C7A9T7</accession>
<reference evidence="2 3" key="1">
    <citation type="submission" date="2017-10" db="EMBL/GenBank/DDBJ databases">
        <authorList>
            <person name="Banno H."/>
            <person name="Chua N.-H."/>
        </authorList>
    </citation>
    <scope>NUCLEOTIDE SEQUENCE [LARGE SCALE GENOMIC DNA]</scope>
    <source>
        <strain evidence="2 3">YW11</strain>
    </source>
</reference>
<keyword evidence="1" id="KW-0812">Transmembrane</keyword>
<keyword evidence="3" id="KW-1185">Reference proteome</keyword>
<dbReference type="AlphaFoldDB" id="A0A2C7A9T7"/>
<proteinExistence type="predicted"/>
<evidence type="ECO:0000256" key="1">
    <source>
        <dbReference type="SAM" id="Phobius"/>
    </source>
</evidence>
<sequence>MLIHNRRHANLWTLLAPPAIWAVHFLLCYVAAAIACAKGGGPWVDLTSLRWVILGITLPALGLILVAGRQARRHWGFGTDDPPHDQATDEDRQHFLGYATLLLCALSFVSVIFVAMPAITIADCR</sequence>
<dbReference type="EMBL" id="PDNU01000019">
    <property type="protein sequence ID" value="PHK94789.1"/>
    <property type="molecule type" value="Genomic_DNA"/>
</dbReference>
<evidence type="ECO:0000313" key="3">
    <source>
        <dbReference type="Proteomes" id="UP000223527"/>
    </source>
</evidence>
<dbReference type="Proteomes" id="UP000223527">
    <property type="component" value="Unassembled WGS sequence"/>
</dbReference>
<evidence type="ECO:0000313" key="2">
    <source>
        <dbReference type="EMBL" id="PHK94789.1"/>
    </source>
</evidence>
<organism evidence="2 3">
    <name type="scientific">Teichococcus rhizosphaerae</name>
    <dbReference type="NCBI Taxonomy" id="1335062"/>
    <lineage>
        <taxon>Bacteria</taxon>
        <taxon>Pseudomonadati</taxon>
        <taxon>Pseudomonadota</taxon>
        <taxon>Alphaproteobacteria</taxon>
        <taxon>Acetobacterales</taxon>
        <taxon>Roseomonadaceae</taxon>
        <taxon>Roseomonas</taxon>
    </lineage>
</organism>
<feature type="transmembrane region" description="Helical" evidence="1">
    <location>
        <begin position="12"/>
        <end position="37"/>
    </location>
</feature>
<protein>
    <submittedName>
        <fullName evidence="2">Uncharacterized protein</fullName>
    </submittedName>
</protein>
<gene>
    <name evidence="2" type="ORF">CR162_11585</name>
</gene>
<keyword evidence="1" id="KW-0472">Membrane</keyword>
<keyword evidence="1" id="KW-1133">Transmembrane helix</keyword>
<comment type="caution">
    <text evidence="2">The sequence shown here is derived from an EMBL/GenBank/DDBJ whole genome shotgun (WGS) entry which is preliminary data.</text>
</comment>